<reference evidence="9" key="1">
    <citation type="submission" date="2023-01" db="EMBL/GenBank/DDBJ databases">
        <title>Metagenome sequencing of chrysophaentin producing Chrysophaeum taylorii.</title>
        <authorList>
            <person name="Davison J."/>
            <person name="Bewley C."/>
        </authorList>
    </citation>
    <scope>NUCLEOTIDE SEQUENCE</scope>
    <source>
        <strain evidence="9">NIES-1699</strain>
    </source>
</reference>
<feature type="transmembrane region" description="Helical" evidence="8">
    <location>
        <begin position="62"/>
        <end position="81"/>
    </location>
</feature>
<keyword evidence="3 8" id="KW-0812">Transmembrane</keyword>
<feature type="transmembrane region" description="Helical" evidence="8">
    <location>
        <begin position="200"/>
        <end position="220"/>
    </location>
</feature>
<feature type="transmembrane region" description="Helical" evidence="8">
    <location>
        <begin position="7"/>
        <end position="27"/>
    </location>
</feature>
<sequence>MIVSELVPTRFVLLTFHGVMLVSYYYLKVDAIEVTLEPASRRTSQAEINKAYRHAVDRVDVVIFWSWACMVVEYVGLWSAYSLSWPRLTLYNVVCHACGTLLALWSQLDAWSYVASEYNFVLFTFFPAILELCVVAWTARAHRRELAAFNGDPPGTPSKLVLDDAQLFIVLAALVLGLVGLPLAARFVHRSLKTGRLLGVGGWFGLIFSIISPLLLTIVANQKLGFLDSFQSARAKMLRRQDSETQRPLNSDDDDDDDDSR</sequence>
<feature type="transmembrane region" description="Helical" evidence="8">
    <location>
        <begin position="88"/>
        <end position="108"/>
    </location>
</feature>
<dbReference type="Pfam" id="PF14995">
    <property type="entry name" value="TMEM107"/>
    <property type="match status" value="1"/>
</dbReference>
<proteinExistence type="predicted"/>
<dbReference type="Proteomes" id="UP001230188">
    <property type="component" value="Unassembled WGS sequence"/>
</dbReference>
<evidence type="ECO:0000256" key="1">
    <source>
        <dbReference type="ARBA" id="ARBA00004141"/>
    </source>
</evidence>
<feature type="transmembrane region" description="Helical" evidence="8">
    <location>
        <begin position="167"/>
        <end position="188"/>
    </location>
</feature>
<dbReference type="GO" id="GO:1905515">
    <property type="term" value="P:non-motile cilium assembly"/>
    <property type="evidence" value="ECO:0007669"/>
    <property type="project" value="TreeGrafter"/>
</dbReference>
<keyword evidence="10" id="KW-1185">Reference proteome</keyword>
<dbReference type="PANTHER" id="PTHR34341:SF1">
    <property type="entry name" value="TRANSMEMBRANE PROTEIN 107"/>
    <property type="match status" value="1"/>
</dbReference>
<evidence type="ECO:0000256" key="2">
    <source>
        <dbReference type="ARBA" id="ARBA00015652"/>
    </source>
</evidence>
<evidence type="ECO:0000256" key="3">
    <source>
        <dbReference type="ARBA" id="ARBA00022692"/>
    </source>
</evidence>
<feature type="transmembrane region" description="Helical" evidence="8">
    <location>
        <begin position="120"/>
        <end position="139"/>
    </location>
</feature>
<dbReference type="GO" id="GO:0036038">
    <property type="term" value="C:MKS complex"/>
    <property type="evidence" value="ECO:0007669"/>
    <property type="project" value="TreeGrafter"/>
</dbReference>
<evidence type="ECO:0000313" key="9">
    <source>
        <dbReference type="EMBL" id="KAJ8601319.1"/>
    </source>
</evidence>
<name>A0AAD7XKB8_9STRA</name>
<keyword evidence="4" id="KW-0970">Cilium biogenesis/degradation</keyword>
<comment type="subcellular location">
    <subcellularLocation>
        <location evidence="1">Membrane</location>
        <topology evidence="1">Multi-pass membrane protein</topology>
    </subcellularLocation>
</comment>
<evidence type="ECO:0000256" key="6">
    <source>
        <dbReference type="ARBA" id="ARBA00023136"/>
    </source>
</evidence>
<evidence type="ECO:0000256" key="5">
    <source>
        <dbReference type="ARBA" id="ARBA00022989"/>
    </source>
</evidence>
<protein>
    <recommendedName>
        <fullName evidence="2">Transmembrane protein 107</fullName>
    </recommendedName>
</protein>
<evidence type="ECO:0000313" key="10">
    <source>
        <dbReference type="Proteomes" id="UP001230188"/>
    </source>
</evidence>
<organism evidence="9 10">
    <name type="scientific">Chrysophaeum taylorii</name>
    <dbReference type="NCBI Taxonomy" id="2483200"/>
    <lineage>
        <taxon>Eukaryota</taxon>
        <taxon>Sar</taxon>
        <taxon>Stramenopiles</taxon>
        <taxon>Ochrophyta</taxon>
        <taxon>Pelagophyceae</taxon>
        <taxon>Pelagomonadales</taxon>
        <taxon>Pelagomonadaceae</taxon>
        <taxon>Chrysophaeum</taxon>
    </lineage>
</organism>
<feature type="compositionally biased region" description="Acidic residues" evidence="7">
    <location>
        <begin position="251"/>
        <end position="261"/>
    </location>
</feature>
<dbReference type="EMBL" id="JAQMWT010000439">
    <property type="protein sequence ID" value="KAJ8601319.1"/>
    <property type="molecule type" value="Genomic_DNA"/>
</dbReference>
<keyword evidence="6 8" id="KW-0472">Membrane</keyword>
<keyword evidence="5 8" id="KW-1133">Transmembrane helix</keyword>
<accession>A0AAD7XKB8</accession>
<comment type="caution">
    <text evidence="9">The sequence shown here is derived from an EMBL/GenBank/DDBJ whole genome shotgun (WGS) entry which is preliminary data.</text>
</comment>
<dbReference type="GO" id="GO:1904491">
    <property type="term" value="P:protein localization to ciliary transition zone"/>
    <property type="evidence" value="ECO:0007669"/>
    <property type="project" value="TreeGrafter"/>
</dbReference>
<evidence type="ECO:0000256" key="8">
    <source>
        <dbReference type="SAM" id="Phobius"/>
    </source>
</evidence>
<gene>
    <name evidence="9" type="ORF">CTAYLR_007219</name>
</gene>
<evidence type="ECO:0000256" key="7">
    <source>
        <dbReference type="SAM" id="MobiDB-lite"/>
    </source>
</evidence>
<dbReference type="InterPro" id="IPR029248">
    <property type="entry name" value="TMEM107"/>
</dbReference>
<dbReference type="GO" id="GO:0016020">
    <property type="term" value="C:membrane"/>
    <property type="evidence" value="ECO:0007669"/>
    <property type="project" value="UniProtKB-SubCell"/>
</dbReference>
<feature type="region of interest" description="Disordered" evidence="7">
    <location>
        <begin position="238"/>
        <end position="261"/>
    </location>
</feature>
<dbReference type="PANTHER" id="PTHR34341">
    <property type="entry name" value="TRANSMEMBRANE PROTEIN 107"/>
    <property type="match status" value="1"/>
</dbReference>
<dbReference type="AlphaFoldDB" id="A0AAD7XKB8"/>
<evidence type="ECO:0000256" key="4">
    <source>
        <dbReference type="ARBA" id="ARBA00022794"/>
    </source>
</evidence>